<evidence type="ECO:0000313" key="3">
    <source>
        <dbReference type="Proteomes" id="UP000324800"/>
    </source>
</evidence>
<organism evidence="2 3">
    <name type="scientific">Streblomastix strix</name>
    <dbReference type="NCBI Taxonomy" id="222440"/>
    <lineage>
        <taxon>Eukaryota</taxon>
        <taxon>Metamonada</taxon>
        <taxon>Preaxostyla</taxon>
        <taxon>Oxymonadida</taxon>
        <taxon>Streblomastigidae</taxon>
        <taxon>Streblomastix</taxon>
    </lineage>
</organism>
<feature type="region of interest" description="Disordered" evidence="1">
    <location>
        <begin position="39"/>
        <end position="63"/>
    </location>
</feature>
<dbReference type="Proteomes" id="UP000324800">
    <property type="component" value="Unassembled WGS sequence"/>
</dbReference>
<evidence type="ECO:0000313" key="2">
    <source>
        <dbReference type="EMBL" id="KAA6377645.1"/>
    </source>
</evidence>
<comment type="caution">
    <text evidence="2">The sequence shown here is derived from an EMBL/GenBank/DDBJ whole genome shotgun (WGS) entry which is preliminary data.</text>
</comment>
<reference evidence="2 3" key="1">
    <citation type="submission" date="2019-03" db="EMBL/GenBank/DDBJ databases">
        <title>Single cell metagenomics reveals metabolic interactions within the superorganism composed of flagellate Streblomastix strix and complex community of Bacteroidetes bacteria on its surface.</title>
        <authorList>
            <person name="Treitli S.C."/>
            <person name="Kolisko M."/>
            <person name="Husnik F."/>
            <person name="Keeling P."/>
            <person name="Hampl V."/>
        </authorList>
    </citation>
    <scope>NUCLEOTIDE SEQUENCE [LARGE SCALE GENOMIC DNA]</scope>
    <source>
        <strain evidence="2">ST1C</strain>
    </source>
</reference>
<sequence>IGQTRTKKTLMKKMKGNRVLDRAGTFQPREICVEISIWNGEEESADEDSSSGDGGKDWRIDIQ</sequence>
<accession>A0A5J4V6D3</accession>
<feature type="compositionally biased region" description="Acidic residues" evidence="1">
    <location>
        <begin position="40"/>
        <end position="50"/>
    </location>
</feature>
<gene>
    <name evidence="2" type="ORF">EZS28_026827</name>
</gene>
<evidence type="ECO:0000256" key="1">
    <source>
        <dbReference type="SAM" id="MobiDB-lite"/>
    </source>
</evidence>
<name>A0A5J4V6D3_9EUKA</name>
<proteinExistence type="predicted"/>
<protein>
    <submittedName>
        <fullName evidence="2">Uncharacterized protein</fullName>
    </submittedName>
</protein>
<feature type="compositionally biased region" description="Basic and acidic residues" evidence="1">
    <location>
        <begin position="54"/>
        <end position="63"/>
    </location>
</feature>
<feature type="non-terminal residue" evidence="2">
    <location>
        <position position="1"/>
    </location>
</feature>
<dbReference type="EMBL" id="SNRW01009671">
    <property type="protein sequence ID" value="KAA6377645.1"/>
    <property type="molecule type" value="Genomic_DNA"/>
</dbReference>
<dbReference type="AlphaFoldDB" id="A0A5J4V6D3"/>